<sequence length="183" mass="20377">MNIPRKVSTRTWRALGLSLLLGAGLGCRQEAGAHVSPTQVGVARTQKESDMNLQIATNVDTSDGHVIVHVTWKNTSETDTYLFSPWQLFRDNLMEGSLLEISQAGQEVDFLGAMVKRRATEEKDLVRLAPGQNLQAQQDITTQYRFATGTHVYSVIYSAFVQVNSPEKYMTVQSPPATFTLMR</sequence>
<evidence type="ECO:0000313" key="2">
    <source>
        <dbReference type="Proteomes" id="UP000199548"/>
    </source>
</evidence>
<evidence type="ECO:0000313" key="1">
    <source>
        <dbReference type="EMBL" id="SFJ14497.1"/>
    </source>
</evidence>
<dbReference type="EMBL" id="FOQU01000005">
    <property type="protein sequence ID" value="SFJ14497.1"/>
    <property type="molecule type" value="Genomic_DNA"/>
</dbReference>
<dbReference type="RefSeq" id="WP_143098100.1">
    <property type="nucleotide sequence ID" value="NZ_CP041745.1"/>
</dbReference>
<accession>A0A1I3NZC3</accession>
<name>A0A1I3NZC3_9BURK</name>
<dbReference type="STRING" id="420953.SAMN05192543_105569"/>
<keyword evidence="2" id="KW-1185">Reference proteome</keyword>
<gene>
    <name evidence="1" type="ORF">SAMN05192543_105569</name>
</gene>
<dbReference type="AlphaFoldDB" id="A0A1I3NZC3"/>
<dbReference type="Gene3D" id="2.60.40.2970">
    <property type="match status" value="1"/>
</dbReference>
<proteinExistence type="predicted"/>
<dbReference type="PROSITE" id="PS51257">
    <property type="entry name" value="PROKAR_LIPOPROTEIN"/>
    <property type="match status" value="1"/>
</dbReference>
<dbReference type="Proteomes" id="UP000199548">
    <property type="component" value="Unassembled WGS sequence"/>
</dbReference>
<reference evidence="1 2" key="1">
    <citation type="submission" date="2016-10" db="EMBL/GenBank/DDBJ databases">
        <authorList>
            <person name="de Groot N.N."/>
        </authorList>
    </citation>
    <scope>NUCLEOTIDE SEQUENCE [LARGE SCALE GENOMIC DNA]</scope>
    <source>
        <strain evidence="1 2">LMG 23650</strain>
    </source>
</reference>
<dbReference type="OrthoDB" id="7649992at2"/>
<protein>
    <submittedName>
        <fullName evidence="1">Uncharacterized protein</fullName>
    </submittedName>
</protein>
<organism evidence="1 2">
    <name type="scientific">Paraburkholderia megapolitana</name>
    <dbReference type="NCBI Taxonomy" id="420953"/>
    <lineage>
        <taxon>Bacteria</taxon>
        <taxon>Pseudomonadati</taxon>
        <taxon>Pseudomonadota</taxon>
        <taxon>Betaproteobacteria</taxon>
        <taxon>Burkholderiales</taxon>
        <taxon>Burkholderiaceae</taxon>
        <taxon>Paraburkholderia</taxon>
    </lineage>
</organism>